<dbReference type="InterPro" id="IPR001030">
    <property type="entry name" value="Acoase/IPM_deHydtase_lsu_aba"/>
</dbReference>
<keyword evidence="1" id="KW-0479">Metal-binding</keyword>
<dbReference type="AlphaFoldDB" id="X1GFT7"/>
<evidence type="ECO:0000256" key="1">
    <source>
        <dbReference type="ARBA" id="ARBA00022723"/>
    </source>
</evidence>
<dbReference type="InterPro" id="IPR050067">
    <property type="entry name" value="IPM_dehydratase_rel_enz"/>
</dbReference>
<keyword evidence="3" id="KW-0411">Iron-sulfur</keyword>
<keyword evidence="2" id="KW-0408">Iron</keyword>
<protein>
    <recommendedName>
        <fullName evidence="5">Aconitase/3-isopropylmalate dehydratase large subunit alpha/beta/alpha domain-containing protein</fullName>
    </recommendedName>
</protein>
<dbReference type="GO" id="GO:0016829">
    <property type="term" value="F:lyase activity"/>
    <property type="evidence" value="ECO:0007669"/>
    <property type="project" value="UniProtKB-KW"/>
</dbReference>
<feature type="domain" description="Aconitase/3-isopropylmalate dehydratase large subunit alpha/beta/alpha" evidence="5">
    <location>
        <begin position="83"/>
        <end position="273"/>
    </location>
</feature>
<sequence length="277" mass="30748">MVGFTLIEKIIRKHTDAADEDIYPGNIVWINLDIVTARDYAGPQVIDLFQKHYPGSKTFDNNKIIFTPDCYPYGNDPKHVKDQEKIRVFAKEHDIQVTDLGSGIGSHLLFRRGFSKPGDIVIGADSHYNILGALGILGQGAGDVMLAFAFKTGKSWIKIPETVKVILEGKYTWPTTSKDLALYVLKQLHEYGITGKAIEFYGDVISELTIEDRVTLCSLITEASGMIGFVPTDEATTEYYKQLNIDIEVLTGDENANYASEFTINVDNLGLYVACPP</sequence>
<dbReference type="EMBL" id="BARU01008642">
    <property type="protein sequence ID" value="GAH43685.1"/>
    <property type="molecule type" value="Genomic_DNA"/>
</dbReference>
<evidence type="ECO:0000259" key="5">
    <source>
        <dbReference type="Pfam" id="PF00330"/>
    </source>
</evidence>
<dbReference type="PANTHER" id="PTHR43822:SF2">
    <property type="entry name" value="HOMOACONITASE, MITOCHONDRIAL"/>
    <property type="match status" value="1"/>
</dbReference>
<name>X1GFT7_9ZZZZ</name>
<dbReference type="InterPro" id="IPR015931">
    <property type="entry name" value="Acnase/IPM_dHydase_lsu_aba_1/3"/>
</dbReference>
<keyword evidence="4" id="KW-0456">Lyase</keyword>
<dbReference type="Gene3D" id="3.30.499.10">
    <property type="entry name" value="Aconitase, domain 3"/>
    <property type="match status" value="1"/>
</dbReference>
<comment type="caution">
    <text evidence="6">The sequence shown here is derived from an EMBL/GenBank/DDBJ whole genome shotgun (WGS) entry which is preliminary data.</text>
</comment>
<feature type="non-terminal residue" evidence="6">
    <location>
        <position position="277"/>
    </location>
</feature>
<proteinExistence type="predicted"/>
<dbReference type="GO" id="GO:0046872">
    <property type="term" value="F:metal ion binding"/>
    <property type="evidence" value="ECO:0007669"/>
    <property type="project" value="UniProtKB-KW"/>
</dbReference>
<accession>X1GFT7</accession>
<dbReference type="PANTHER" id="PTHR43822">
    <property type="entry name" value="HOMOACONITASE, MITOCHONDRIAL-RELATED"/>
    <property type="match status" value="1"/>
</dbReference>
<evidence type="ECO:0000256" key="2">
    <source>
        <dbReference type="ARBA" id="ARBA00023004"/>
    </source>
</evidence>
<evidence type="ECO:0000313" key="6">
    <source>
        <dbReference type="EMBL" id="GAH43685.1"/>
    </source>
</evidence>
<dbReference type="Pfam" id="PF00330">
    <property type="entry name" value="Aconitase"/>
    <property type="match status" value="1"/>
</dbReference>
<gene>
    <name evidence="6" type="ORF">S03H2_16849</name>
</gene>
<dbReference type="GO" id="GO:0043436">
    <property type="term" value="P:oxoacid metabolic process"/>
    <property type="evidence" value="ECO:0007669"/>
    <property type="project" value="UniProtKB-ARBA"/>
</dbReference>
<dbReference type="PRINTS" id="PR00415">
    <property type="entry name" value="ACONITASE"/>
</dbReference>
<evidence type="ECO:0000256" key="3">
    <source>
        <dbReference type="ARBA" id="ARBA00023014"/>
    </source>
</evidence>
<reference evidence="6" key="1">
    <citation type="journal article" date="2014" name="Front. Microbiol.">
        <title>High frequency of phylogenetically diverse reductive dehalogenase-homologous genes in deep subseafloor sedimentary metagenomes.</title>
        <authorList>
            <person name="Kawai M."/>
            <person name="Futagami T."/>
            <person name="Toyoda A."/>
            <person name="Takaki Y."/>
            <person name="Nishi S."/>
            <person name="Hori S."/>
            <person name="Arai W."/>
            <person name="Tsubouchi T."/>
            <person name="Morono Y."/>
            <person name="Uchiyama I."/>
            <person name="Ito T."/>
            <person name="Fujiyama A."/>
            <person name="Inagaki F."/>
            <person name="Takami H."/>
        </authorList>
    </citation>
    <scope>NUCLEOTIDE SEQUENCE</scope>
    <source>
        <strain evidence="6">Expedition CK06-06</strain>
    </source>
</reference>
<dbReference type="InterPro" id="IPR036008">
    <property type="entry name" value="Aconitase_4Fe-4S_dom"/>
</dbReference>
<evidence type="ECO:0000256" key="4">
    <source>
        <dbReference type="ARBA" id="ARBA00023239"/>
    </source>
</evidence>
<organism evidence="6">
    <name type="scientific">marine sediment metagenome</name>
    <dbReference type="NCBI Taxonomy" id="412755"/>
    <lineage>
        <taxon>unclassified sequences</taxon>
        <taxon>metagenomes</taxon>
        <taxon>ecological metagenomes</taxon>
    </lineage>
</organism>
<dbReference type="SUPFAM" id="SSF53732">
    <property type="entry name" value="Aconitase iron-sulfur domain"/>
    <property type="match status" value="1"/>
</dbReference>
<dbReference type="GO" id="GO:0051536">
    <property type="term" value="F:iron-sulfur cluster binding"/>
    <property type="evidence" value="ECO:0007669"/>
    <property type="project" value="UniProtKB-KW"/>
</dbReference>